<evidence type="ECO:0000256" key="2">
    <source>
        <dbReference type="ARBA" id="ARBA00004196"/>
    </source>
</evidence>
<comment type="subunit">
    <text evidence="4">Heterodimer of a large and a small subunit.</text>
</comment>
<keyword evidence="8" id="KW-0408">Iron</keyword>
<evidence type="ECO:0000256" key="9">
    <source>
        <dbReference type="RuleBase" id="RU003896"/>
    </source>
</evidence>
<dbReference type="OrthoDB" id="42371at2157"/>
<keyword evidence="7 9" id="KW-0560">Oxidoreductase</keyword>
<dbReference type="STRING" id="2309.CF15_03295"/>
<dbReference type="EMBL" id="LNTB01000001">
    <property type="protein sequence ID" value="KSW11840.1"/>
    <property type="molecule type" value="Genomic_DNA"/>
</dbReference>
<dbReference type="PANTHER" id="PTHR42958">
    <property type="entry name" value="HYDROGENASE-2 LARGE CHAIN"/>
    <property type="match status" value="1"/>
</dbReference>
<evidence type="ECO:0000256" key="5">
    <source>
        <dbReference type="ARBA" id="ARBA00022596"/>
    </source>
</evidence>
<dbReference type="PROSITE" id="PS00508">
    <property type="entry name" value="NI_HGENASE_L_2"/>
    <property type="match status" value="1"/>
</dbReference>
<feature type="binding site" evidence="8">
    <location>
        <position position="79"/>
    </location>
    <ligand>
        <name>Ni(2+)</name>
        <dbReference type="ChEBI" id="CHEBI:49786"/>
    </ligand>
</feature>
<dbReference type="Pfam" id="PF00374">
    <property type="entry name" value="NiFeSe_Hases"/>
    <property type="match status" value="2"/>
</dbReference>
<proteinExistence type="inferred from homology"/>
<comment type="similarity">
    <text evidence="3 9">Belongs to the [NiFe]/[NiFeSe] hydrogenase large subunit family.</text>
</comment>
<comment type="subcellular location">
    <subcellularLocation>
        <location evidence="2">Cell envelope</location>
    </subcellularLocation>
</comment>
<gene>
    <name evidence="10" type="ORF">CF15_03295</name>
</gene>
<evidence type="ECO:0000256" key="1">
    <source>
        <dbReference type="ARBA" id="ARBA00001967"/>
    </source>
</evidence>
<feature type="binding site" evidence="8">
    <location>
        <position position="82"/>
    </location>
    <ligand>
        <name>Ni(2+)</name>
        <dbReference type="ChEBI" id="CHEBI:49786"/>
    </ligand>
</feature>
<protein>
    <submittedName>
        <fullName evidence="10">Cytochrome B</fullName>
    </submittedName>
</protein>
<dbReference type="GO" id="GO:0016151">
    <property type="term" value="F:nickel cation binding"/>
    <property type="evidence" value="ECO:0007669"/>
    <property type="project" value="InterPro"/>
</dbReference>
<dbReference type="PROSITE" id="PS00507">
    <property type="entry name" value="NI_HGENASE_L_1"/>
    <property type="match status" value="1"/>
</dbReference>
<comment type="caution">
    <text evidence="10">The sequence shown here is derived from an EMBL/GenBank/DDBJ whole genome shotgun (WGS) entry which is preliminary data.</text>
</comment>
<dbReference type="Proteomes" id="UP000053352">
    <property type="component" value="Unassembled WGS sequence"/>
</dbReference>
<organism evidence="10 11">
    <name type="scientific">Pyrodictium occultum</name>
    <dbReference type="NCBI Taxonomy" id="2309"/>
    <lineage>
        <taxon>Archaea</taxon>
        <taxon>Thermoproteota</taxon>
        <taxon>Thermoprotei</taxon>
        <taxon>Desulfurococcales</taxon>
        <taxon>Pyrodictiaceae</taxon>
        <taxon>Pyrodictium</taxon>
    </lineage>
</organism>
<evidence type="ECO:0000256" key="8">
    <source>
        <dbReference type="PIRSR" id="PIRSR601501-1"/>
    </source>
</evidence>
<dbReference type="InterPro" id="IPR050867">
    <property type="entry name" value="NiFe/NiFeSe_hydrgnase_LSU"/>
</dbReference>
<evidence type="ECO:0000256" key="4">
    <source>
        <dbReference type="ARBA" id="ARBA00011771"/>
    </source>
</evidence>
<comment type="cofactor">
    <cofactor evidence="8">
        <name>Fe cation</name>
        <dbReference type="ChEBI" id="CHEBI:24875"/>
    </cofactor>
</comment>
<evidence type="ECO:0000313" key="11">
    <source>
        <dbReference type="Proteomes" id="UP000053352"/>
    </source>
</evidence>
<name>A0A0V8RUX4_PYROC</name>
<dbReference type="InterPro" id="IPR001501">
    <property type="entry name" value="Ni-dep_hyd_lsu"/>
</dbReference>
<feature type="binding site" evidence="8">
    <location>
        <position position="619"/>
    </location>
    <ligand>
        <name>Mg(2+)</name>
        <dbReference type="ChEBI" id="CHEBI:18420"/>
    </ligand>
</feature>
<dbReference type="InterPro" id="IPR018194">
    <property type="entry name" value="Ni-dep_hyd_lsu_Ni_BS"/>
</dbReference>
<dbReference type="PANTHER" id="PTHR42958:SF2">
    <property type="entry name" value="UPTAKE HYDROGENASE LARGE SUBUNIT"/>
    <property type="match status" value="1"/>
</dbReference>
<dbReference type="AlphaFoldDB" id="A0A0V8RUX4"/>
<dbReference type="InterPro" id="IPR029014">
    <property type="entry name" value="NiFe-Hase_large"/>
</dbReference>
<dbReference type="Gene3D" id="1.10.645.10">
    <property type="entry name" value="Cytochrome-c3 Hydrogenase, chain B"/>
    <property type="match status" value="1"/>
</dbReference>
<feature type="binding site" evidence="8">
    <location>
        <position position="561"/>
    </location>
    <ligand>
        <name>Mg(2+)</name>
        <dbReference type="ChEBI" id="CHEBI:18420"/>
    </ligand>
</feature>
<feature type="binding site" evidence="8">
    <location>
        <position position="82"/>
    </location>
    <ligand>
        <name>Fe cation</name>
        <dbReference type="ChEBI" id="CHEBI:24875"/>
    </ligand>
</feature>
<dbReference type="SUPFAM" id="SSF56762">
    <property type="entry name" value="HydB/Nqo4-like"/>
    <property type="match status" value="1"/>
</dbReference>
<accession>A0A0V8RUX4</accession>
<dbReference type="GO" id="GO:0008901">
    <property type="term" value="F:ferredoxin hydrogenase activity"/>
    <property type="evidence" value="ECO:0007669"/>
    <property type="project" value="InterPro"/>
</dbReference>
<comment type="cofactor">
    <cofactor evidence="1 8">
        <name>Ni(2+)</name>
        <dbReference type="ChEBI" id="CHEBI:49786"/>
    </cofactor>
</comment>
<keyword evidence="6 8" id="KW-0479">Metal-binding</keyword>
<feature type="binding site" evidence="8">
    <location>
        <position position="613"/>
    </location>
    <ligand>
        <name>Ni(2+)</name>
        <dbReference type="ChEBI" id="CHEBI:49786"/>
    </ligand>
</feature>
<dbReference type="RefSeq" id="WP_058370518.1">
    <property type="nucleotide sequence ID" value="NZ_LNTB01000001.1"/>
</dbReference>
<keyword evidence="5 8" id="KW-0533">Nickel</keyword>
<keyword evidence="11" id="KW-1185">Reference proteome</keyword>
<feature type="binding site" evidence="8">
    <location>
        <position position="616"/>
    </location>
    <ligand>
        <name>Fe cation</name>
        <dbReference type="ChEBI" id="CHEBI:24875"/>
    </ligand>
</feature>
<evidence type="ECO:0000313" key="10">
    <source>
        <dbReference type="EMBL" id="KSW11840.1"/>
    </source>
</evidence>
<feature type="binding site" evidence="8">
    <location>
        <position position="60"/>
    </location>
    <ligand>
        <name>Mg(2+)</name>
        <dbReference type="ChEBI" id="CHEBI:18420"/>
    </ligand>
</feature>
<evidence type="ECO:0000256" key="7">
    <source>
        <dbReference type="ARBA" id="ARBA00023002"/>
    </source>
</evidence>
<keyword evidence="8" id="KW-0460">Magnesium</keyword>
<reference evidence="10 11" key="1">
    <citation type="submission" date="2015-11" db="EMBL/GenBank/DDBJ databases">
        <title>Genome sequence of Pyrodictium occultum PL-19, a marine hyperthermophilic archaeon isolated from Volcano, Italy.</title>
        <authorList>
            <person name="Utturkar S."/>
            <person name="Huber H."/>
            <person name="Leptihn S."/>
            <person name="Brown S."/>
            <person name="Stetter K.O."/>
            <person name="Podar M."/>
        </authorList>
    </citation>
    <scope>NUCLEOTIDE SEQUENCE [LARGE SCALE GENOMIC DNA]</scope>
    <source>
        <strain evidence="10 11">PL-19</strain>
    </source>
</reference>
<evidence type="ECO:0000256" key="3">
    <source>
        <dbReference type="ARBA" id="ARBA00009292"/>
    </source>
</evidence>
<evidence type="ECO:0000256" key="6">
    <source>
        <dbReference type="ARBA" id="ARBA00022723"/>
    </source>
</evidence>
<sequence>MRIVITIAGRLGTVPTREMIIDPITRIEGHLALRVIVDTEARRPIKDSVRSFVTMFRGFEVFDLGRPPEDLPHINSRICGVCGASHANASTLAVDMAYGVTPYRMGVALRSMAFAMTDHIYDHTIILNMLEGPDFSSPVVALMTPKVYDQAKKTLAEHRDIHGFTTIAEIMDALTPITGKMWQLAAKFQRYAREAGVLIYGRHSHPSTLIPGGISTDLTNAEYLLTGYMFRLTKLTAWGKFMYSVWHDLLKFYEDLGYAENGISYHPDPAKSTVGAVASSGIFYDPEVYESIGDYVEWEEFYRNIDKAAATRLLRPGIVLRGQLVTNKYTEYNASIMEHVERAFYKDWANKVRDLPWYDELAKNDFKDPLGNRLLWGKYNPAYHPWLKITIPNPTARDWAGKYSWVTHVRLVWKDGTITPFEVGPYARLLVASKQPASDYLGLYKSGGNGLLKVTLPRACTDELPSSVCEEMTFEWKVPEFSSTIYRLWARAFNLLIDIVSAWNNLTKALEYVKTGHASRTSRPWSYPNRITFGVGLTEAPRGTVRHWVVQKAGRTLNIQIHAPTTGNVSPQDKWGYSPFEQSAINTYVTEEVKPEDWTGLDFVRAIRSFDPCLACAAHIQLVRDGKTIKTVKKIITSAHYS</sequence>